<comment type="cofactor">
    <cofactor evidence="11">
        <name>[2Fe-2S] cluster</name>
        <dbReference type="ChEBI" id="CHEBI:190135"/>
    </cofactor>
</comment>
<feature type="binding site" evidence="13">
    <location>
        <position position="77"/>
    </location>
    <ligand>
        <name>[2Fe-2S] cluster</name>
        <dbReference type="ChEBI" id="CHEBI:190135"/>
        <label>2</label>
    </ligand>
</feature>
<keyword evidence="8" id="KW-0560">Oxidoreductase</keyword>
<dbReference type="GO" id="GO:0005506">
    <property type="term" value="F:iron ion binding"/>
    <property type="evidence" value="ECO:0007669"/>
    <property type="project" value="InterPro"/>
</dbReference>
<keyword evidence="4" id="KW-0285">Flavoprotein</keyword>
<comment type="similarity">
    <text evidence="2">Belongs to the xanthine dehydrogenase family.</text>
</comment>
<feature type="domain" description="2Fe-2S ferredoxin-type" evidence="14">
    <location>
        <begin position="1"/>
        <end position="56"/>
    </location>
</feature>
<feature type="binding site" evidence="13">
    <location>
        <position position="38"/>
    </location>
    <ligand>
        <name>[2Fe-2S] cluster</name>
        <dbReference type="ChEBI" id="CHEBI:190135"/>
        <label>1</label>
    </ligand>
</feature>
<keyword evidence="6 13" id="KW-0479">Metal-binding</keyword>
<dbReference type="SMART" id="SM01092">
    <property type="entry name" value="CO_deh_flav_C"/>
    <property type="match status" value="1"/>
</dbReference>
<dbReference type="Gene3D" id="1.10.150.120">
    <property type="entry name" value="[2Fe-2S]-binding domain"/>
    <property type="match status" value="1"/>
</dbReference>
<dbReference type="Gene3D" id="3.90.1170.50">
    <property type="entry name" value="Aldehyde oxidase/xanthine dehydrogenase, a/b hammerhead"/>
    <property type="match status" value="1"/>
</dbReference>
<accession>A0A3P6SME3</accession>
<dbReference type="InterPro" id="IPR002888">
    <property type="entry name" value="2Fe-2S-bd"/>
</dbReference>
<evidence type="ECO:0000256" key="5">
    <source>
        <dbReference type="ARBA" id="ARBA00022714"/>
    </source>
</evidence>
<dbReference type="InterPro" id="IPR001041">
    <property type="entry name" value="2Fe-2S_ferredoxin-type"/>
</dbReference>
<dbReference type="OrthoDB" id="8300278at2759"/>
<dbReference type="Pfam" id="PF01315">
    <property type="entry name" value="Ald_Xan_dh_C"/>
    <property type="match status" value="1"/>
</dbReference>
<dbReference type="InterPro" id="IPR046867">
    <property type="entry name" value="AldOxase/xan_DH_MoCoBD2"/>
</dbReference>
<keyword evidence="5 13" id="KW-0001">2Fe-2S</keyword>
<evidence type="ECO:0000256" key="6">
    <source>
        <dbReference type="ARBA" id="ARBA00022723"/>
    </source>
</evidence>
<dbReference type="SUPFAM" id="SSF54292">
    <property type="entry name" value="2Fe-2S ferredoxin-like"/>
    <property type="match status" value="1"/>
</dbReference>
<name>A0A3P6SME3_ANISI</name>
<dbReference type="SUPFAM" id="SSF55447">
    <property type="entry name" value="CO dehydrogenase flavoprotein C-terminal domain-like"/>
    <property type="match status" value="1"/>
</dbReference>
<proteinExistence type="inferred from homology"/>
<dbReference type="InterPro" id="IPR002346">
    <property type="entry name" value="Mopterin_DH_FAD-bd"/>
</dbReference>
<dbReference type="InterPro" id="IPR037165">
    <property type="entry name" value="AldOxase/xan_DH_Mopterin-bd_sf"/>
</dbReference>
<feature type="binding site" evidence="13">
    <location>
        <position position="799"/>
    </location>
    <ligand>
        <name>Mo-molybdopterin</name>
        <dbReference type="ChEBI" id="CHEBI:71302"/>
    </ligand>
    <ligandPart>
        <name>Mo</name>
        <dbReference type="ChEBI" id="CHEBI:28685"/>
    </ligandPart>
</feature>
<dbReference type="InterPro" id="IPR016167">
    <property type="entry name" value="FAD-bd_PCMH_sub1"/>
</dbReference>
<comment type="cofactor">
    <cofactor evidence="13">
        <name>[2Fe-2S] cluster</name>
        <dbReference type="ChEBI" id="CHEBI:190135"/>
    </cofactor>
    <text evidence="13">Binds 2 [2Fe-2S] clusters.</text>
</comment>
<feature type="binding site" evidence="12">
    <location>
        <position position="270"/>
    </location>
    <ligand>
        <name>FAD</name>
        <dbReference type="ChEBI" id="CHEBI:57692"/>
    </ligand>
</feature>
<dbReference type="GO" id="GO:0051537">
    <property type="term" value="F:2 iron, 2 sulfur cluster binding"/>
    <property type="evidence" value="ECO:0007669"/>
    <property type="project" value="UniProtKB-KW"/>
</dbReference>
<evidence type="ECO:0000256" key="12">
    <source>
        <dbReference type="PIRSR" id="PIRSR000127-2"/>
    </source>
</evidence>
<protein>
    <recommendedName>
        <fullName evidence="14">2Fe-2S ferredoxin-type domain-containing protein</fullName>
    </recommendedName>
</protein>
<dbReference type="EMBL" id="UYRR01032623">
    <property type="protein sequence ID" value="VDK56234.1"/>
    <property type="molecule type" value="Genomic_DNA"/>
</dbReference>
<keyword evidence="7 12" id="KW-0274">FAD</keyword>
<evidence type="ECO:0000256" key="8">
    <source>
        <dbReference type="ARBA" id="ARBA00023002"/>
    </source>
</evidence>
<evidence type="ECO:0000256" key="13">
    <source>
        <dbReference type="PIRSR" id="PIRSR000127-3"/>
    </source>
</evidence>
<dbReference type="InterPro" id="IPR016208">
    <property type="entry name" value="Ald_Oxase/xanthine_DH-like"/>
</dbReference>
<dbReference type="InterPro" id="IPR036010">
    <property type="entry name" value="2Fe-2S_ferredoxin-like_sf"/>
</dbReference>
<dbReference type="InterPro" id="IPR008274">
    <property type="entry name" value="AldOxase/xan_DH_MoCoBD1"/>
</dbReference>
<dbReference type="Gene3D" id="3.30.365.10">
    <property type="entry name" value="Aldehyde oxidase/xanthine dehydrogenase, molybdopterin binding domain"/>
    <property type="match status" value="5"/>
</dbReference>
<feature type="binding site" evidence="12">
    <location>
        <begin position="230"/>
        <end position="237"/>
    </location>
    <ligand>
        <name>FAD</name>
        <dbReference type="ChEBI" id="CHEBI:57692"/>
    </ligand>
</feature>
<evidence type="ECO:0000256" key="1">
    <source>
        <dbReference type="ARBA" id="ARBA00001974"/>
    </source>
</evidence>
<evidence type="ECO:0000313" key="16">
    <source>
        <dbReference type="Proteomes" id="UP000267096"/>
    </source>
</evidence>
<dbReference type="CDD" id="cd00207">
    <property type="entry name" value="fer2"/>
    <property type="match status" value="1"/>
</dbReference>
<dbReference type="Pfam" id="PF20256">
    <property type="entry name" value="MoCoBD_2"/>
    <property type="match status" value="1"/>
</dbReference>
<dbReference type="InterPro" id="IPR036683">
    <property type="entry name" value="CO_DH_flav_C_dom_sf"/>
</dbReference>
<dbReference type="SMART" id="SM01008">
    <property type="entry name" value="Ald_Xan_dh_C"/>
    <property type="match status" value="1"/>
</dbReference>
<feature type="binding site" evidence="13">
    <location>
        <position position="967"/>
    </location>
    <ligand>
        <name>Mo-molybdopterin</name>
        <dbReference type="ChEBI" id="CHEBI:71302"/>
    </ligand>
    <ligandPart>
        <name>Mo</name>
        <dbReference type="ChEBI" id="CHEBI:28685"/>
    </ligandPart>
</feature>
<dbReference type="InterPro" id="IPR036856">
    <property type="entry name" value="Ald_Oxase/Xan_DH_a/b_sf"/>
</dbReference>
<dbReference type="Gene3D" id="3.30.390.50">
    <property type="entry name" value="CO dehydrogenase flavoprotein, C-terminal domain"/>
    <property type="match status" value="1"/>
</dbReference>
<evidence type="ECO:0000259" key="14">
    <source>
        <dbReference type="PROSITE" id="PS51085"/>
    </source>
</evidence>
<reference evidence="15 16" key="1">
    <citation type="submission" date="2018-11" db="EMBL/GenBank/DDBJ databases">
        <authorList>
            <consortium name="Pathogen Informatics"/>
        </authorList>
    </citation>
    <scope>NUCLEOTIDE SEQUENCE [LARGE SCALE GENOMIC DNA]</scope>
</reference>
<dbReference type="InterPro" id="IPR006058">
    <property type="entry name" value="2Fe2S_fd_BS"/>
</dbReference>
<evidence type="ECO:0000256" key="11">
    <source>
        <dbReference type="ARBA" id="ARBA00034078"/>
    </source>
</evidence>
<dbReference type="AlphaFoldDB" id="A0A3P6SME3"/>
<dbReference type="Gene3D" id="3.30.465.10">
    <property type="match status" value="1"/>
</dbReference>
<dbReference type="InterPro" id="IPR012675">
    <property type="entry name" value="Beta-grasp_dom_sf"/>
</dbReference>
<feature type="binding site" evidence="13">
    <location>
        <position position="80"/>
    </location>
    <ligand>
        <name>[2Fe-2S] cluster</name>
        <dbReference type="ChEBI" id="CHEBI:190135"/>
        <label>2</label>
    </ligand>
</feature>
<dbReference type="Pfam" id="PF00111">
    <property type="entry name" value="Fer2"/>
    <property type="match status" value="1"/>
</dbReference>
<comment type="cofactor">
    <cofactor evidence="13">
        <name>Mo-molybdopterin</name>
        <dbReference type="ChEBI" id="CHEBI:71302"/>
    </cofactor>
    <text evidence="13">Binds 1 Mo-molybdopterin (Mo-MPT) cofactor per subunit.</text>
</comment>
<dbReference type="Gene3D" id="3.10.20.30">
    <property type="match status" value="1"/>
</dbReference>
<dbReference type="InterPro" id="IPR036318">
    <property type="entry name" value="FAD-bd_PCMH-like_sf"/>
</dbReference>
<dbReference type="Pfam" id="PF01799">
    <property type="entry name" value="Fer2_2"/>
    <property type="match status" value="1"/>
</dbReference>
<feature type="binding site" evidence="12">
    <location>
        <position position="767"/>
    </location>
    <ligand>
        <name>substrate</name>
    </ligand>
</feature>
<evidence type="ECO:0000256" key="2">
    <source>
        <dbReference type="ARBA" id="ARBA00006849"/>
    </source>
</evidence>
<evidence type="ECO:0000256" key="7">
    <source>
        <dbReference type="ARBA" id="ARBA00022827"/>
    </source>
</evidence>
<dbReference type="PIRSF" id="PIRSF000127">
    <property type="entry name" value="Xanthine_DH"/>
    <property type="match status" value="1"/>
</dbReference>
<feature type="binding site" evidence="13">
    <location>
        <position position="697"/>
    </location>
    <ligand>
        <name>Mo-molybdopterin</name>
        <dbReference type="ChEBI" id="CHEBI:71302"/>
    </ligand>
    <ligandPart>
        <name>Mo</name>
        <dbReference type="ChEBI" id="CHEBI:28685"/>
    </ligandPart>
</feature>
<dbReference type="InterPro" id="IPR000674">
    <property type="entry name" value="Ald_Oxase/Xan_DH_a/b"/>
</dbReference>
<dbReference type="PROSITE" id="PS51085">
    <property type="entry name" value="2FE2S_FER_2"/>
    <property type="match status" value="1"/>
</dbReference>
<evidence type="ECO:0000256" key="10">
    <source>
        <dbReference type="ARBA" id="ARBA00023014"/>
    </source>
</evidence>
<evidence type="ECO:0000256" key="9">
    <source>
        <dbReference type="ARBA" id="ARBA00023004"/>
    </source>
</evidence>
<sequence length="980" mass="109473">MTGTKIGCNEGGCGACTVMISDVDPLDGKIRHYSANACLTPVCAVFGKAVTTVEGIGNTSLLHPVQERLAKAHGSQCGFCTPGFIMAMYTLLRNNSHPTIAEIDEAIQGNLCRCTGYRPILEAFYSFSVTEDNIIKKSDQAESFCSLGEQCCRNKSKINVCGRNEIKKLSNFDDCKQYDPSQQIIFPPELKVERYEQRSFELHHNELHWYQPSSLTHALFLKKQLANSRIIAGNTEVGVEMKFRFIEIKHAINLKQTIAGNIVTASPISDLNPVWMSVNASVVLMSQERGSRTVFLDESFFIGYRKTIVKADEILVGIWIPYSNEVFVDLLDTFNIRHCSNQYVKAFKQAQRREDDISIVTSSMMVQFNENAPHTVDSMRIAYGGMAPTTKLAICTNKSLRGRRWDEELLNDGISELNAEFDLPVDVPGGMAKYRQALALSFFHKFYIYVKEQIQSNDNWIVGKDRCNIDHPEQKLISSQIFQDVPKTQSNIDPIGRPFMHQSGIKHTTGEAKYCDDYHPQDALSMVLVLSPIACGTLNSVDWSEALRQQGVRGYVDHHDVRDNAMLGHANDTPIFVKDKISYHCQPVGAIVADDHETARRAANLVIMNYTEQKPIVTIEEAVKNDSYLMTDPFVVKSCLTEDYGDHDAVTDDWSKYDHVVEGSVRIGGQEHFYFETQNCIVIPGEGDEMEVISSTQGVDDVQLTPERYDDMAISGTRHPFKCNYKVGVNKDGKLLNVNAELLSNCGHSNGSAFSINISSIDSYSERAIVHFDNVYRFPNAEIGGRMCRTNLASNTAFRGFGGPQGMFATETMMLQIAEQCGFDVNEIRGKNLYKEGECTPFGMHLRQCNIRRCWDECFELSDYRKRLTDIKHFNRAAEDGHSRSNKFIKRGIYVTPTKFGIGFGLKQLNQAGALVHIYRDGSVLISHGGMEMGQGLHTKMMQADISKVHICDTSTDKVPNASPTAASVGSDANGLAIMV</sequence>
<dbReference type="SUPFAM" id="SSF56176">
    <property type="entry name" value="FAD-binding/transporter-associated domain-like"/>
    <property type="match status" value="1"/>
</dbReference>
<feature type="binding site" evidence="12">
    <location>
        <position position="348"/>
    </location>
    <ligand>
        <name>FAD</name>
        <dbReference type="ChEBI" id="CHEBI:57692"/>
    </ligand>
</feature>
<dbReference type="InterPro" id="IPR016169">
    <property type="entry name" value="FAD-bd_PCMH_sub2"/>
</dbReference>
<dbReference type="InterPro" id="IPR005107">
    <property type="entry name" value="CO_DH_flav_C"/>
</dbReference>
<dbReference type="GO" id="GO:0016491">
    <property type="term" value="F:oxidoreductase activity"/>
    <property type="evidence" value="ECO:0007669"/>
    <property type="project" value="UniProtKB-KW"/>
</dbReference>
<feature type="binding site" evidence="12">
    <location>
        <position position="801"/>
    </location>
    <ligand>
        <name>substrate</name>
    </ligand>
</feature>
<dbReference type="SUPFAM" id="SSF54665">
    <property type="entry name" value="CO dehydrogenase molybdoprotein N-domain-like"/>
    <property type="match status" value="1"/>
</dbReference>
<dbReference type="Gene3D" id="3.30.43.10">
    <property type="entry name" value="Uridine Diphospho-n-acetylenolpyruvylglucosamine Reductase, domain 2"/>
    <property type="match status" value="1"/>
</dbReference>
<dbReference type="PANTHER" id="PTHR45444">
    <property type="entry name" value="XANTHINE DEHYDROGENASE"/>
    <property type="match status" value="1"/>
</dbReference>
<dbReference type="SUPFAM" id="SSF56003">
    <property type="entry name" value="Molybdenum cofactor-binding domain"/>
    <property type="match status" value="1"/>
</dbReference>
<feature type="binding site" evidence="13">
    <location>
        <position position="16"/>
    </location>
    <ligand>
        <name>[2Fe-2S] cluster</name>
        <dbReference type="ChEBI" id="CHEBI:190135"/>
        <label>1</label>
    </ligand>
</feature>
<gene>
    <name evidence="15" type="ORF">ASIM_LOCUS15871</name>
</gene>
<keyword evidence="3 13" id="KW-0500">Molybdenum</keyword>
<dbReference type="PANTHER" id="PTHR45444:SF3">
    <property type="entry name" value="XANTHINE DEHYDROGENASE"/>
    <property type="match status" value="1"/>
</dbReference>
<dbReference type="Pfam" id="PF02738">
    <property type="entry name" value="MoCoBD_1"/>
    <property type="match status" value="1"/>
</dbReference>
<comment type="cofactor">
    <cofactor evidence="1 12">
        <name>FAD</name>
        <dbReference type="ChEBI" id="CHEBI:57692"/>
    </cofactor>
</comment>
<dbReference type="PROSITE" id="PS00197">
    <property type="entry name" value="2FE2S_FER_1"/>
    <property type="match status" value="1"/>
</dbReference>
<feature type="binding site" evidence="12">
    <location>
        <position position="315"/>
    </location>
    <ligand>
        <name>FAD</name>
        <dbReference type="ChEBI" id="CHEBI:57692"/>
    </ligand>
</feature>
<dbReference type="SUPFAM" id="SSF47741">
    <property type="entry name" value="CO dehydrogenase ISP C-domain like"/>
    <property type="match status" value="1"/>
</dbReference>
<evidence type="ECO:0000256" key="3">
    <source>
        <dbReference type="ARBA" id="ARBA00022505"/>
    </source>
</evidence>
<keyword evidence="16" id="KW-1185">Reference proteome</keyword>
<organism evidence="15 16">
    <name type="scientific">Anisakis simplex</name>
    <name type="common">Herring worm</name>
    <dbReference type="NCBI Taxonomy" id="6269"/>
    <lineage>
        <taxon>Eukaryota</taxon>
        <taxon>Metazoa</taxon>
        <taxon>Ecdysozoa</taxon>
        <taxon>Nematoda</taxon>
        <taxon>Chromadorea</taxon>
        <taxon>Rhabditida</taxon>
        <taxon>Spirurina</taxon>
        <taxon>Ascaridomorpha</taxon>
        <taxon>Ascaridoidea</taxon>
        <taxon>Anisakidae</taxon>
        <taxon>Anisakis</taxon>
        <taxon>Anisakis simplex complex</taxon>
    </lineage>
</organism>
<dbReference type="InterPro" id="IPR036884">
    <property type="entry name" value="2Fe-2S-bd_dom_sf"/>
</dbReference>
<dbReference type="Proteomes" id="UP000267096">
    <property type="component" value="Unassembled WGS sequence"/>
</dbReference>
<dbReference type="Pfam" id="PF03450">
    <property type="entry name" value="CO_deh_flav_C"/>
    <property type="match status" value="1"/>
</dbReference>
<keyword evidence="9 13" id="KW-0408">Iron</keyword>
<feature type="binding site" evidence="13">
    <location>
        <position position="114"/>
    </location>
    <ligand>
        <name>[2Fe-2S] cluster</name>
        <dbReference type="ChEBI" id="CHEBI:190135"/>
        <label>2</label>
    </ligand>
</feature>
<feature type="binding site" evidence="13">
    <location>
        <position position="13"/>
    </location>
    <ligand>
        <name>[2Fe-2S] cluster</name>
        <dbReference type="ChEBI" id="CHEBI:190135"/>
        <label>1</label>
    </ligand>
</feature>
<evidence type="ECO:0000313" key="15">
    <source>
        <dbReference type="EMBL" id="VDK56234.1"/>
    </source>
</evidence>
<feature type="binding site" evidence="13">
    <location>
        <position position="8"/>
    </location>
    <ligand>
        <name>[2Fe-2S] cluster</name>
        <dbReference type="ChEBI" id="CHEBI:190135"/>
        <label>1</label>
    </ligand>
</feature>
<evidence type="ECO:0000256" key="4">
    <source>
        <dbReference type="ARBA" id="ARBA00022630"/>
    </source>
</evidence>
<keyword evidence="10 13" id="KW-0411">Iron-sulfur</keyword>
<feature type="binding site" evidence="13">
    <location>
        <position position="112"/>
    </location>
    <ligand>
        <name>[2Fe-2S] cluster</name>
        <dbReference type="ChEBI" id="CHEBI:190135"/>
        <label>2</label>
    </ligand>
</feature>
<dbReference type="Pfam" id="PF00941">
    <property type="entry name" value="FAD_binding_5"/>
    <property type="match status" value="2"/>
</dbReference>
<dbReference type="GO" id="GO:0050660">
    <property type="term" value="F:flavin adenine dinucleotide binding"/>
    <property type="evidence" value="ECO:0007669"/>
    <property type="project" value="InterPro"/>
</dbReference>